<evidence type="ECO:0000256" key="5">
    <source>
        <dbReference type="ARBA" id="ARBA00022679"/>
    </source>
</evidence>
<feature type="compositionally biased region" description="Gly residues" evidence="11">
    <location>
        <begin position="26"/>
        <end position="41"/>
    </location>
</feature>
<name>A0A0E0N309_ORYRU</name>
<keyword evidence="5" id="KW-0808">Transferase</keyword>
<organism evidence="14 15">
    <name type="scientific">Oryza rufipogon</name>
    <name type="common">Brownbeard rice</name>
    <name type="synonym">Asian wild rice</name>
    <dbReference type="NCBI Taxonomy" id="4529"/>
    <lineage>
        <taxon>Eukaryota</taxon>
        <taxon>Viridiplantae</taxon>
        <taxon>Streptophyta</taxon>
        <taxon>Embryophyta</taxon>
        <taxon>Tracheophyta</taxon>
        <taxon>Spermatophyta</taxon>
        <taxon>Magnoliopsida</taxon>
        <taxon>Liliopsida</taxon>
        <taxon>Poales</taxon>
        <taxon>Poaceae</taxon>
        <taxon>BOP clade</taxon>
        <taxon>Oryzoideae</taxon>
        <taxon>Oryzeae</taxon>
        <taxon>Oryzinae</taxon>
        <taxon>Oryza</taxon>
    </lineage>
</organism>
<evidence type="ECO:0000256" key="8">
    <source>
        <dbReference type="ARBA" id="ARBA00024360"/>
    </source>
</evidence>
<dbReference type="InterPro" id="IPR009721">
    <property type="entry name" value="O-acyltransferase_WSD1_C"/>
</dbReference>
<comment type="similarity">
    <text evidence="8">In the N-terminal section; belongs to the long-chain O-acyltransferase family.</text>
</comment>
<evidence type="ECO:0000256" key="7">
    <source>
        <dbReference type="ARBA" id="ARBA00023315"/>
    </source>
</evidence>
<dbReference type="GO" id="GO:0005886">
    <property type="term" value="C:plasma membrane"/>
    <property type="evidence" value="ECO:0007669"/>
    <property type="project" value="UniProtKB-SubCell"/>
</dbReference>
<evidence type="ECO:0000256" key="6">
    <source>
        <dbReference type="ARBA" id="ARBA00022824"/>
    </source>
</evidence>
<feature type="compositionally biased region" description="Low complexity" evidence="11">
    <location>
        <begin position="264"/>
        <end position="279"/>
    </location>
</feature>
<feature type="domain" description="O-acyltransferase WSD1 C-terminal" evidence="13">
    <location>
        <begin position="542"/>
        <end position="686"/>
    </location>
</feature>
<sequence>MNAAGADTDTVQRKRQLTVRTTSSNGGNGFRVGDGGGGGSKGAAAATPPEPVTRTLTRIYAYVDRINSGREDEVKWGNALGFIILPFFIGMHKDPLDYVRKAKKVVDRKKSSLEVVFTHLAAEVILKLFGLKAAAAIFHRMISHTTISFSNMIGPVEQVEFCGHPVVFIAPSGYGPPEALTVNFQSYVNTMMAVDARIAHAKPAHYTTLSLASATQLSRGPHEMDAGAGAATALRKRQLTVRTTSSNGGNGFRVGDGGGGGSKGAAAATPPEPGAAAATPPEPVSPSARLLEDFFIVVVIGIATPVNDPVARAGIAAQFARYPRFRSIQVTDEDGGNPRWVRTTVNLDDHIIYPELDMDAVAADPDKAVEDYVASLSTKPMDESRPLWEFHVLDFPTSEAAATTAIRMHHSLGDGMSLLTLLMACTRSAADPARLPAMPPLPTRTGAIYARPRPPASAGALAFAAWLWSFVALAWHTVTVNDVLVGITYSALSRYYYRKSGDKDTDEDIRLRSILLVNLRPTTSLHAYVDMINSGREDEVKWGNALGFIILPFFIGVHKDPLDYVRKAKKVVDRKKSSLEVVFTHLAAEVILKLFGLKAAAAIFHRMISHTTISFSNMIGPVEQVEFCGHPVVFIAPSGYGPPEALTVNFQSYVNTMMVNLAVDEAQFPDCHELLDDFSESLRQIKDAALSLGKHHTKA</sequence>
<dbReference type="Gene3D" id="3.30.559.10">
    <property type="entry name" value="Chloramphenicol acetyltransferase-like domain"/>
    <property type="match status" value="1"/>
</dbReference>
<evidence type="ECO:0000256" key="9">
    <source>
        <dbReference type="ARBA" id="ARBA00047604"/>
    </source>
</evidence>
<dbReference type="Proteomes" id="UP000008022">
    <property type="component" value="Unassembled WGS sequence"/>
</dbReference>
<feature type="domain" description="O-acyltransferase WSD1-like N-terminal" evidence="12">
    <location>
        <begin position="316"/>
        <end position="446"/>
    </location>
</feature>
<comment type="catalytic activity">
    <reaction evidence="10">
        <text>an acyl-CoA + a 1,2-diacyl-sn-glycerol = a triacyl-sn-glycerol + CoA</text>
        <dbReference type="Rhea" id="RHEA:10868"/>
        <dbReference type="ChEBI" id="CHEBI:17815"/>
        <dbReference type="ChEBI" id="CHEBI:57287"/>
        <dbReference type="ChEBI" id="CHEBI:58342"/>
        <dbReference type="ChEBI" id="CHEBI:64615"/>
        <dbReference type="EC" id="2.3.1.20"/>
    </reaction>
</comment>
<evidence type="ECO:0000313" key="14">
    <source>
        <dbReference type="EnsemblPlants" id="ORUFI01G35620.1"/>
    </source>
</evidence>
<evidence type="ECO:0000256" key="1">
    <source>
        <dbReference type="ARBA" id="ARBA00004162"/>
    </source>
</evidence>
<comment type="pathway">
    <text evidence="3">Glycerolipid metabolism; triacylglycerol biosynthesis.</text>
</comment>
<reference evidence="14" key="2">
    <citation type="submission" date="2015-06" db="UniProtKB">
        <authorList>
            <consortium name="EnsemblPlants"/>
        </authorList>
    </citation>
    <scope>IDENTIFICATION</scope>
</reference>
<dbReference type="UniPathway" id="UPA00282"/>
<dbReference type="PANTHER" id="PTHR31650">
    <property type="entry name" value="O-ACYLTRANSFERASE (WSD1-LIKE) FAMILY PROTEIN"/>
    <property type="match status" value="1"/>
</dbReference>
<evidence type="ECO:0000256" key="3">
    <source>
        <dbReference type="ARBA" id="ARBA00004771"/>
    </source>
</evidence>
<feature type="region of interest" description="Disordered" evidence="11">
    <location>
        <begin position="240"/>
        <end position="284"/>
    </location>
</feature>
<dbReference type="EnsemblPlants" id="ORUFI01G35620.1">
    <property type="protein sequence ID" value="ORUFI01G35620.1"/>
    <property type="gene ID" value="ORUFI01G35620"/>
</dbReference>
<dbReference type="GO" id="GO:0050734">
    <property type="term" value="F:hydroxycinnamoyltransferase activity"/>
    <property type="evidence" value="ECO:0007669"/>
    <property type="project" value="UniProtKB-ARBA"/>
</dbReference>
<feature type="domain" description="O-acyltransferase WSD1 C-terminal" evidence="13">
    <location>
        <begin position="76"/>
        <end position="191"/>
    </location>
</feature>
<dbReference type="Pfam" id="PF03007">
    <property type="entry name" value="WS_DGAT_cat"/>
    <property type="match status" value="1"/>
</dbReference>
<dbReference type="Pfam" id="PF06974">
    <property type="entry name" value="WS_DGAT_C"/>
    <property type="match status" value="2"/>
</dbReference>
<evidence type="ECO:0000259" key="13">
    <source>
        <dbReference type="Pfam" id="PF06974"/>
    </source>
</evidence>
<dbReference type="GO" id="GO:0047196">
    <property type="term" value="F:long-chain-alcohol O-fatty-acyltransferase activity"/>
    <property type="evidence" value="ECO:0007669"/>
    <property type="project" value="UniProtKB-EC"/>
</dbReference>
<keyword evidence="6" id="KW-0256">Endoplasmic reticulum</keyword>
<keyword evidence="7" id="KW-0012">Acyltransferase</keyword>
<feature type="region of interest" description="Disordered" evidence="11">
    <location>
        <begin position="1"/>
        <end position="49"/>
    </location>
</feature>
<evidence type="ECO:0000256" key="10">
    <source>
        <dbReference type="ARBA" id="ARBA00048109"/>
    </source>
</evidence>
<evidence type="ECO:0000256" key="4">
    <source>
        <dbReference type="ARBA" id="ARBA00005189"/>
    </source>
</evidence>
<reference evidence="15" key="1">
    <citation type="submission" date="2013-06" db="EMBL/GenBank/DDBJ databases">
        <authorList>
            <person name="Zhao Q."/>
        </authorList>
    </citation>
    <scope>NUCLEOTIDE SEQUENCE</scope>
    <source>
        <strain evidence="15">cv. W1943</strain>
    </source>
</reference>
<feature type="compositionally biased region" description="Gly residues" evidence="11">
    <location>
        <begin position="248"/>
        <end position="263"/>
    </location>
</feature>
<keyword evidence="15" id="KW-1185">Reference proteome</keyword>
<dbReference type="Gramene" id="ORUFI01G35620.1">
    <property type="protein sequence ID" value="ORUFI01G35620.1"/>
    <property type="gene ID" value="ORUFI01G35620"/>
</dbReference>
<dbReference type="InterPro" id="IPR004255">
    <property type="entry name" value="O-acyltransferase_WSD1_N"/>
</dbReference>
<comment type="catalytic activity">
    <reaction evidence="9">
        <text>a long chain fatty alcohol + a fatty acyl-CoA = a long-chain alcohol wax ester + CoA</text>
        <dbReference type="Rhea" id="RHEA:38443"/>
        <dbReference type="ChEBI" id="CHEBI:17135"/>
        <dbReference type="ChEBI" id="CHEBI:57287"/>
        <dbReference type="ChEBI" id="CHEBI:77636"/>
        <dbReference type="ChEBI" id="CHEBI:235323"/>
        <dbReference type="EC" id="2.3.1.75"/>
    </reaction>
</comment>
<dbReference type="SUPFAM" id="SSF52777">
    <property type="entry name" value="CoA-dependent acyltransferases"/>
    <property type="match status" value="1"/>
</dbReference>
<dbReference type="eggNOG" id="ENOG502QTZ2">
    <property type="taxonomic scope" value="Eukaryota"/>
</dbReference>
<dbReference type="FunFam" id="3.30.559.10:FF:000021">
    <property type="entry name" value="O-acyltransferase WSD1"/>
    <property type="match status" value="1"/>
</dbReference>
<dbReference type="GO" id="GO:0005789">
    <property type="term" value="C:endoplasmic reticulum membrane"/>
    <property type="evidence" value="ECO:0007669"/>
    <property type="project" value="UniProtKB-SubCell"/>
</dbReference>
<dbReference type="InterPro" id="IPR023213">
    <property type="entry name" value="CAT-like_dom_sf"/>
</dbReference>
<dbReference type="GO" id="GO:0004144">
    <property type="term" value="F:diacylglycerol O-acyltransferase activity"/>
    <property type="evidence" value="ECO:0007669"/>
    <property type="project" value="UniProtKB-EC"/>
</dbReference>
<dbReference type="AlphaFoldDB" id="A0A0E0N309"/>
<dbReference type="InterPro" id="IPR045034">
    <property type="entry name" value="O-acyltransferase_WSD1-like"/>
</dbReference>
<dbReference type="PANTHER" id="PTHR31650:SF42">
    <property type="entry name" value="OS01G0770100 PROTEIN"/>
    <property type="match status" value="1"/>
</dbReference>
<comment type="pathway">
    <text evidence="4">Lipid metabolism.</text>
</comment>
<comment type="subcellular location">
    <subcellularLocation>
        <location evidence="1">Cell membrane</location>
        <topology evidence="1">Single-pass membrane protein</topology>
    </subcellularLocation>
    <subcellularLocation>
        <location evidence="2">Endoplasmic reticulum membrane</location>
    </subcellularLocation>
</comment>
<dbReference type="GO" id="GO:0019432">
    <property type="term" value="P:triglyceride biosynthetic process"/>
    <property type="evidence" value="ECO:0007669"/>
    <property type="project" value="UniProtKB-UniPathway"/>
</dbReference>
<accession>A0A0E0N309</accession>
<protein>
    <submittedName>
        <fullName evidence="14">Uncharacterized protein</fullName>
    </submittedName>
</protein>
<evidence type="ECO:0000256" key="11">
    <source>
        <dbReference type="SAM" id="MobiDB-lite"/>
    </source>
</evidence>
<proteinExistence type="inferred from homology"/>
<dbReference type="HOGENOM" id="CLU_027831_0_0_1"/>
<evidence type="ECO:0000313" key="15">
    <source>
        <dbReference type="Proteomes" id="UP000008022"/>
    </source>
</evidence>
<evidence type="ECO:0000259" key="12">
    <source>
        <dbReference type="Pfam" id="PF03007"/>
    </source>
</evidence>
<evidence type="ECO:0000256" key="2">
    <source>
        <dbReference type="ARBA" id="ARBA00004586"/>
    </source>
</evidence>